<protein>
    <recommendedName>
        <fullName evidence="4">RRM Nup35-type domain-containing protein</fullName>
    </recommendedName>
</protein>
<dbReference type="EMBL" id="BDSP01000083">
    <property type="protein sequence ID" value="GAX14798.1"/>
    <property type="molecule type" value="Genomic_DNA"/>
</dbReference>
<proteinExistence type="predicted"/>
<accession>A0A1Z5JLY6</accession>
<feature type="region of interest" description="Disordered" evidence="1">
    <location>
        <begin position="1"/>
        <end position="61"/>
    </location>
</feature>
<evidence type="ECO:0000256" key="1">
    <source>
        <dbReference type="SAM" id="MobiDB-lite"/>
    </source>
</evidence>
<comment type="caution">
    <text evidence="2">The sequence shown here is derived from an EMBL/GenBank/DDBJ whole genome shotgun (WGS) entry which is preliminary data.</text>
</comment>
<dbReference type="AlphaFoldDB" id="A0A1Z5JLY6"/>
<reference evidence="2 3" key="1">
    <citation type="journal article" date="2015" name="Plant Cell">
        <title>Oil accumulation by the oleaginous diatom Fistulifera solaris as revealed by the genome and transcriptome.</title>
        <authorList>
            <person name="Tanaka T."/>
            <person name="Maeda Y."/>
            <person name="Veluchamy A."/>
            <person name="Tanaka M."/>
            <person name="Abida H."/>
            <person name="Marechal E."/>
            <person name="Bowler C."/>
            <person name="Muto M."/>
            <person name="Sunaga Y."/>
            <person name="Tanaka M."/>
            <person name="Yoshino T."/>
            <person name="Taniguchi T."/>
            <person name="Fukuda Y."/>
            <person name="Nemoto M."/>
            <person name="Matsumoto M."/>
            <person name="Wong P.S."/>
            <person name="Aburatani S."/>
            <person name="Fujibuchi W."/>
        </authorList>
    </citation>
    <scope>NUCLEOTIDE SEQUENCE [LARGE SCALE GENOMIC DNA]</scope>
    <source>
        <strain evidence="2 3">JPCC DA0580</strain>
    </source>
</reference>
<dbReference type="Proteomes" id="UP000198406">
    <property type="component" value="Unassembled WGS sequence"/>
</dbReference>
<dbReference type="InParanoid" id="A0A1Z5JLY6"/>
<sequence>MSTTTAKKIENPLLSRYPSQPAHPASQPLRQSIKPLEPATHHNMLTTSSNPPPPRRSYDDGLIFPLSADLEPAIASNDAAMDTTPFYDTSGCWVRVIGIATNEQLNDAMKHLSTYGLIKHRYGNVSATSNIIVVQYSSQFEAMAASASTFIQVTPYFYLAVQRLDDADPVLQRLIANSSDSIFGVARQADEEKKQNVINETDIFLCAPPKKEIPERGLIERFLCWFLSIKD</sequence>
<evidence type="ECO:0008006" key="4">
    <source>
        <dbReference type="Google" id="ProtNLM"/>
    </source>
</evidence>
<name>A0A1Z5JLY6_FISSO</name>
<evidence type="ECO:0000313" key="2">
    <source>
        <dbReference type="EMBL" id="GAX14798.1"/>
    </source>
</evidence>
<gene>
    <name evidence="2" type="ORF">FisN_25Lh005</name>
</gene>
<keyword evidence="3" id="KW-1185">Reference proteome</keyword>
<evidence type="ECO:0000313" key="3">
    <source>
        <dbReference type="Proteomes" id="UP000198406"/>
    </source>
</evidence>
<organism evidence="2 3">
    <name type="scientific">Fistulifera solaris</name>
    <name type="common">Oleaginous diatom</name>
    <dbReference type="NCBI Taxonomy" id="1519565"/>
    <lineage>
        <taxon>Eukaryota</taxon>
        <taxon>Sar</taxon>
        <taxon>Stramenopiles</taxon>
        <taxon>Ochrophyta</taxon>
        <taxon>Bacillariophyta</taxon>
        <taxon>Bacillariophyceae</taxon>
        <taxon>Bacillariophycidae</taxon>
        <taxon>Naviculales</taxon>
        <taxon>Naviculaceae</taxon>
        <taxon>Fistulifera</taxon>
    </lineage>
</organism>